<dbReference type="InterPro" id="IPR044855">
    <property type="entry name" value="CoA-Trfase_III_dom3_sf"/>
</dbReference>
<dbReference type="RefSeq" id="WP_271431259.1">
    <property type="nucleotide sequence ID" value="NZ_JAQIOY010000001.1"/>
</dbReference>
<evidence type="ECO:0000313" key="3">
    <source>
        <dbReference type="EMBL" id="MDA7423928.1"/>
    </source>
</evidence>
<dbReference type="PANTHER" id="PTHR48207">
    <property type="entry name" value="SUCCINATE--HYDROXYMETHYLGLUTARATE COA-TRANSFERASE"/>
    <property type="match status" value="1"/>
</dbReference>
<accession>A0ABT4XPZ3</accession>
<dbReference type="Gene3D" id="3.30.1540.10">
    <property type="entry name" value="formyl-coa transferase, domain 3"/>
    <property type="match status" value="1"/>
</dbReference>
<dbReference type="Proteomes" id="UP001210720">
    <property type="component" value="Unassembled WGS sequence"/>
</dbReference>
<sequence>MATDQRAAQSRSAPLSGIRVLDLTNVLAGPYCCYQLALLGAEVIKVERPGSGDLARELGADPARNAAGMGISFLAQNAGKKSVTLDLKSAHGKTLLKKLVATADVLVENFRPGVMKRLELDYDTLKRSQPELIYCAISGFGQEGPRANDPAYDQIVQGVSGVMSITGASDTAPYRVGYPLADTTGGMTAAFAISAALNAKPRGAFLDISMTDAVLSSMGWVVSNHLIGGVPPAPHGNENTTSAPSGTFMAADRPLNIAANREAQWQSLARHLGREELLDHPDYRTREDRKRNRDALRCALEQSLRTKPAEHWVSELNALGVPAGPVLTVPDALTDRQMVERGFIATVTTSDETLPITASPIVVDGERPAPDTPPPDLGKDNDHIWAELGLSDDEIAALKSSGVI</sequence>
<organism evidence="3 4">
    <name type="scientific">Thalassococcus lentus</name>
    <dbReference type="NCBI Taxonomy" id="1210524"/>
    <lineage>
        <taxon>Bacteria</taxon>
        <taxon>Pseudomonadati</taxon>
        <taxon>Pseudomonadota</taxon>
        <taxon>Alphaproteobacteria</taxon>
        <taxon>Rhodobacterales</taxon>
        <taxon>Roseobacteraceae</taxon>
        <taxon>Thalassococcus</taxon>
    </lineage>
</organism>
<dbReference type="InterPro" id="IPR023606">
    <property type="entry name" value="CoA-Trfase_III_dom_1_sf"/>
</dbReference>
<proteinExistence type="predicted"/>
<evidence type="ECO:0000256" key="1">
    <source>
        <dbReference type="ARBA" id="ARBA00022679"/>
    </source>
</evidence>
<dbReference type="InterPro" id="IPR050483">
    <property type="entry name" value="CoA-transferase_III_domain"/>
</dbReference>
<name>A0ABT4XPZ3_9RHOB</name>
<keyword evidence="4" id="KW-1185">Reference proteome</keyword>
<evidence type="ECO:0000256" key="2">
    <source>
        <dbReference type="SAM" id="MobiDB-lite"/>
    </source>
</evidence>
<evidence type="ECO:0000313" key="4">
    <source>
        <dbReference type="Proteomes" id="UP001210720"/>
    </source>
</evidence>
<reference evidence="3 4" key="1">
    <citation type="submission" date="2023-01" db="EMBL/GenBank/DDBJ databases">
        <title>Thalassococcus onchidii sp. nov., isolated from a marine invertebrate from the South China Sea.</title>
        <authorList>
            <person name="Xu S."/>
            <person name="Liu Z."/>
            <person name="Xu Y."/>
        </authorList>
    </citation>
    <scope>NUCLEOTIDE SEQUENCE [LARGE SCALE GENOMIC DNA]</scope>
    <source>
        <strain evidence="3 4">KCTC 32084</strain>
    </source>
</reference>
<dbReference type="EMBL" id="JAQIOY010000001">
    <property type="protein sequence ID" value="MDA7423928.1"/>
    <property type="molecule type" value="Genomic_DNA"/>
</dbReference>
<dbReference type="InterPro" id="IPR003673">
    <property type="entry name" value="CoA-Trfase_fam_III"/>
</dbReference>
<dbReference type="SUPFAM" id="SSF89796">
    <property type="entry name" value="CoA-transferase family III (CaiB/BaiF)"/>
    <property type="match status" value="1"/>
</dbReference>
<dbReference type="Pfam" id="PF02515">
    <property type="entry name" value="CoA_transf_3"/>
    <property type="match status" value="1"/>
</dbReference>
<gene>
    <name evidence="3" type="ORF">PFY00_04265</name>
</gene>
<protein>
    <submittedName>
        <fullName evidence="3">CaiB/BaiF CoA-transferase family protein</fullName>
    </submittedName>
</protein>
<feature type="region of interest" description="Disordered" evidence="2">
    <location>
        <begin position="363"/>
        <end position="382"/>
    </location>
</feature>
<keyword evidence="1" id="KW-0808">Transferase</keyword>
<dbReference type="PANTHER" id="PTHR48207:SF3">
    <property type="entry name" value="SUCCINATE--HYDROXYMETHYLGLUTARATE COA-TRANSFERASE"/>
    <property type="match status" value="1"/>
</dbReference>
<comment type="caution">
    <text evidence="3">The sequence shown here is derived from an EMBL/GenBank/DDBJ whole genome shotgun (WGS) entry which is preliminary data.</text>
</comment>
<dbReference type="Gene3D" id="3.40.50.10540">
    <property type="entry name" value="Crotonobetainyl-coa:carnitine coa-transferase, domain 1"/>
    <property type="match status" value="1"/>
</dbReference>